<dbReference type="EMBL" id="JBBWWR010000019">
    <property type="protein sequence ID" value="KAK8941936.1"/>
    <property type="molecule type" value="Genomic_DNA"/>
</dbReference>
<accession>A0ABR2LIM8</accession>
<organism evidence="1 2">
    <name type="scientific">Platanthera guangdongensis</name>
    <dbReference type="NCBI Taxonomy" id="2320717"/>
    <lineage>
        <taxon>Eukaryota</taxon>
        <taxon>Viridiplantae</taxon>
        <taxon>Streptophyta</taxon>
        <taxon>Embryophyta</taxon>
        <taxon>Tracheophyta</taxon>
        <taxon>Spermatophyta</taxon>
        <taxon>Magnoliopsida</taxon>
        <taxon>Liliopsida</taxon>
        <taxon>Asparagales</taxon>
        <taxon>Orchidaceae</taxon>
        <taxon>Orchidoideae</taxon>
        <taxon>Orchideae</taxon>
        <taxon>Orchidinae</taxon>
        <taxon>Platanthera</taxon>
    </lineage>
</organism>
<comment type="caution">
    <text evidence="1">The sequence shown here is derived from an EMBL/GenBank/DDBJ whole genome shotgun (WGS) entry which is preliminary data.</text>
</comment>
<gene>
    <name evidence="1" type="ORF">KSP40_PGU020194</name>
</gene>
<proteinExistence type="predicted"/>
<dbReference type="Proteomes" id="UP001412067">
    <property type="component" value="Unassembled WGS sequence"/>
</dbReference>
<name>A0ABR2LIM8_9ASPA</name>
<protein>
    <submittedName>
        <fullName evidence="1">Uncharacterized protein</fullName>
    </submittedName>
</protein>
<sequence length="115" mass="12785">MHAVRDHILLPLLGSSQFHVLFHSPMGVLFTFPSRYYFAIGHPGVFSLARWSLLIHTGFHVPHATRVRAVQHSTASPSSTTLVLLSHNPVFLRFKLLHSLAATTGIAFAFFSSSY</sequence>
<keyword evidence="2" id="KW-1185">Reference proteome</keyword>
<evidence type="ECO:0000313" key="1">
    <source>
        <dbReference type="EMBL" id="KAK8941936.1"/>
    </source>
</evidence>
<evidence type="ECO:0000313" key="2">
    <source>
        <dbReference type="Proteomes" id="UP001412067"/>
    </source>
</evidence>
<reference evidence="1 2" key="1">
    <citation type="journal article" date="2022" name="Nat. Plants">
        <title>Genomes of leafy and leafless Platanthera orchids illuminate the evolution of mycoheterotrophy.</title>
        <authorList>
            <person name="Li M.H."/>
            <person name="Liu K.W."/>
            <person name="Li Z."/>
            <person name="Lu H.C."/>
            <person name="Ye Q.L."/>
            <person name="Zhang D."/>
            <person name="Wang J.Y."/>
            <person name="Li Y.F."/>
            <person name="Zhong Z.M."/>
            <person name="Liu X."/>
            <person name="Yu X."/>
            <person name="Liu D.K."/>
            <person name="Tu X.D."/>
            <person name="Liu B."/>
            <person name="Hao Y."/>
            <person name="Liao X.Y."/>
            <person name="Jiang Y.T."/>
            <person name="Sun W.H."/>
            <person name="Chen J."/>
            <person name="Chen Y.Q."/>
            <person name="Ai Y."/>
            <person name="Zhai J.W."/>
            <person name="Wu S.S."/>
            <person name="Zhou Z."/>
            <person name="Hsiao Y.Y."/>
            <person name="Wu W.L."/>
            <person name="Chen Y.Y."/>
            <person name="Lin Y.F."/>
            <person name="Hsu J.L."/>
            <person name="Li C.Y."/>
            <person name="Wang Z.W."/>
            <person name="Zhao X."/>
            <person name="Zhong W.Y."/>
            <person name="Ma X.K."/>
            <person name="Ma L."/>
            <person name="Huang J."/>
            <person name="Chen G.Z."/>
            <person name="Huang M.Z."/>
            <person name="Huang L."/>
            <person name="Peng D.H."/>
            <person name="Luo Y.B."/>
            <person name="Zou S.Q."/>
            <person name="Chen S.P."/>
            <person name="Lan S."/>
            <person name="Tsai W.C."/>
            <person name="Van de Peer Y."/>
            <person name="Liu Z.J."/>
        </authorList>
    </citation>
    <scope>NUCLEOTIDE SEQUENCE [LARGE SCALE GENOMIC DNA]</scope>
    <source>
        <strain evidence="1">Lor288</strain>
    </source>
</reference>